<reference evidence="2" key="1">
    <citation type="journal article" date="2024" name="Proc. Natl. Acad. Sci. U.S.A.">
        <title>Extraordinary preservation of gene collinearity over three hundred million years revealed in homosporous lycophytes.</title>
        <authorList>
            <person name="Li C."/>
            <person name="Wickell D."/>
            <person name="Kuo L.Y."/>
            <person name="Chen X."/>
            <person name="Nie B."/>
            <person name="Liao X."/>
            <person name="Peng D."/>
            <person name="Ji J."/>
            <person name="Jenkins J."/>
            <person name="Williams M."/>
            <person name="Shu S."/>
            <person name="Plott C."/>
            <person name="Barry K."/>
            <person name="Rajasekar S."/>
            <person name="Grimwood J."/>
            <person name="Han X."/>
            <person name="Sun S."/>
            <person name="Hou Z."/>
            <person name="He W."/>
            <person name="Dai G."/>
            <person name="Sun C."/>
            <person name="Schmutz J."/>
            <person name="Leebens-Mack J.H."/>
            <person name="Li F.W."/>
            <person name="Wang L."/>
        </authorList>
    </citation>
    <scope>NUCLEOTIDE SEQUENCE [LARGE SCALE GENOMIC DNA]</scope>
    <source>
        <strain evidence="2">cv. PW_Plant_1</strain>
    </source>
</reference>
<gene>
    <name evidence="1" type="ORF">O6H91_05G094300</name>
</gene>
<protein>
    <submittedName>
        <fullName evidence="1">Uncharacterized protein</fullName>
    </submittedName>
</protein>
<comment type="caution">
    <text evidence="1">The sequence shown here is derived from an EMBL/GenBank/DDBJ whole genome shotgun (WGS) entry which is preliminary data.</text>
</comment>
<organism evidence="1 2">
    <name type="scientific">Diphasiastrum complanatum</name>
    <name type="common">Issler's clubmoss</name>
    <name type="synonym">Lycopodium complanatum</name>
    <dbReference type="NCBI Taxonomy" id="34168"/>
    <lineage>
        <taxon>Eukaryota</taxon>
        <taxon>Viridiplantae</taxon>
        <taxon>Streptophyta</taxon>
        <taxon>Embryophyta</taxon>
        <taxon>Tracheophyta</taxon>
        <taxon>Lycopodiopsida</taxon>
        <taxon>Lycopodiales</taxon>
        <taxon>Lycopodiaceae</taxon>
        <taxon>Lycopodioideae</taxon>
        <taxon>Diphasiastrum</taxon>
    </lineage>
</organism>
<accession>A0ACC2DR18</accession>
<proteinExistence type="predicted"/>
<dbReference type="EMBL" id="CM055096">
    <property type="protein sequence ID" value="KAJ7556695.1"/>
    <property type="molecule type" value="Genomic_DNA"/>
</dbReference>
<sequence>MDFGVFFICVCVCVCVCWVVFLIGFGACLNGRFMEGWFGQGCGFMGWCFFFCFCFLVCGLLGHFFLWCVHVAKKGVGGLDKKKKILFLLYIFTYILERLLVLIILLETKRLSMCFLAQNWDGWLVCNTVLVFMY</sequence>
<keyword evidence="2" id="KW-1185">Reference proteome</keyword>
<evidence type="ECO:0000313" key="2">
    <source>
        <dbReference type="Proteomes" id="UP001162992"/>
    </source>
</evidence>
<dbReference type="Proteomes" id="UP001162992">
    <property type="component" value="Chromosome 5"/>
</dbReference>
<name>A0ACC2DR18_DIPCM</name>
<evidence type="ECO:0000313" key="1">
    <source>
        <dbReference type="EMBL" id="KAJ7556695.1"/>
    </source>
</evidence>